<comment type="caution">
    <text evidence="2">The sequence shown here is derived from an EMBL/GenBank/DDBJ whole genome shotgun (WGS) entry which is preliminary data.</text>
</comment>
<evidence type="ECO:0000313" key="3">
    <source>
        <dbReference type="Proteomes" id="UP000602745"/>
    </source>
</evidence>
<dbReference type="Pfam" id="PF01497">
    <property type="entry name" value="Peripla_BP_2"/>
    <property type="match status" value="1"/>
</dbReference>
<keyword evidence="3" id="KW-1185">Reference proteome</keyword>
<gene>
    <name evidence="2" type="primary">fhuP</name>
    <name evidence="2" type="ORF">GCM10007276_33880</name>
</gene>
<dbReference type="InterPro" id="IPR002491">
    <property type="entry name" value="ABC_transptr_periplasmic_BD"/>
</dbReference>
<evidence type="ECO:0000313" key="2">
    <source>
        <dbReference type="EMBL" id="GGE54011.1"/>
    </source>
</evidence>
<dbReference type="EMBL" id="BMCP01000007">
    <property type="protein sequence ID" value="GGE54011.1"/>
    <property type="molecule type" value="Genomic_DNA"/>
</dbReference>
<evidence type="ECO:0000259" key="1">
    <source>
        <dbReference type="Pfam" id="PF01497"/>
    </source>
</evidence>
<reference evidence="2" key="2">
    <citation type="submission" date="2020-09" db="EMBL/GenBank/DDBJ databases">
        <authorList>
            <person name="Sun Q."/>
            <person name="Sedlacek I."/>
        </authorList>
    </citation>
    <scope>NUCLEOTIDE SEQUENCE</scope>
    <source>
        <strain evidence="2">CCM 7684</strain>
    </source>
</reference>
<dbReference type="PANTHER" id="PTHR30535:SF34">
    <property type="entry name" value="MOLYBDATE-BINDING PROTEIN MOLA"/>
    <property type="match status" value="1"/>
</dbReference>
<accession>A0A8J2YMA6</accession>
<dbReference type="InterPro" id="IPR050902">
    <property type="entry name" value="ABC_Transporter_SBP"/>
</dbReference>
<dbReference type="SUPFAM" id="SSF53807">
    <property type="entry name" value="Helical backbone' metal receptor"/>
    <property type="match status" value="1"/>
</dbReference>
<dbReference type="Proteomes" id="UP000602745">
    <property type="component" value="Unassembled WGS sequence"/>
</dbReference>
<reference evidence="2" key="1">
    <citation type="journal article" date="2014" name="Int. J. Syst. Evol. Microbiol.">
        <title>Complete genome sequence of Corynebacterium casei LMG S-19264T (=DSM 44701T), isolated from a smear-ripened cheese.</title>
        <authorList>
            <consortium name="US DOE Joint Genome Institute (JGI-PGF)"/>
            <person name="Walter F."/>
            <person name="Albersmeier A."/>
            <person name="Kalinowski J."/>
            <person name="Ruckert C."/>
        </authorList>
    </citation>
    <scope>NUCLEOTIDE SEQUENCE</scope>
    <source>
        <strain evidence="2">CCM 7684</strain>
    </source>
</reference>
<dbReference type="PANTHER" id="PTHR30535">
    <property type="entry name" value="VITAMIN B12-BINDING PROTEIN"/>
    <property type="match status" value="1"/>
</dbReference>
<proteinExistence type="predicted"/>
<dbReference type="AlphaFoldDB" id="A0A8J2YMA6"/>
<dbReference type="RefSeq" id="WP_188411014.1">
    <property type="nucleotide sequence ID" value="NZ_BMCP01000007.1"/>
</dbReference>
<name>A0A8J2YMA6_9RHOB</name>
<feature type="domain" description="Fe/B12 periplasmic-binding" evidence="1">
    <location>
        <begin position="62"/>
        <end position="291"/>
    </location>
</feature>
<dbReference type="Gene3D" id="3.40.50.1980">
    <property type="entry name" value="Nitrogenase molybdenum iron protein domain"/>
    <property type="match status" value="2"/>
</dbReference>
<organism evidence="2 3">
    <name type="scientific">Agaricicola taiwanensis</name>
    <dbReference type="NCBI Taxonomy" id="591372"/>
    <lineage>
        <taxon>Bacteria</taxon>
        <taxon>Pseudomonadati</taxon>
        <taxon>Pseudomonadota</taxon>
        <taxon>Alphaproteobacteria</taxon>
        <taxon>Rhodobacterales</taxon>
        <taxon>Paracoccaceae</taxon>
        <taxon>Agaricicola</taxon>
    </lineage>
</organism>
<sequence length="349" mass="37048">MAAALAAAAVPPAWAAPPPSRLLLGDGHILLALALIHPDPASLIAAWQGDLTRHSPEIFKAYQRKTPSLAEAQVVGMASPDTFSVELALAAEPDLAIFGGCYGPGPTSTSVLSRMKDVGVPVVFVDFFHDPLANTAPSMRRLGAALGGEARDKAKDFAAFHEARLKRIADRLAEARPQRPSVLLQSMAGAPGWNCCWVPGEAGLGTFITFAGGQNIGAELSTTTPWIRANREFVLSHPIDCFVTTGGPHLRGTQGLVIGPEVKEEEAHRTLLSAVAGSEVAEIDAVAQGNVHGFWHLLHATPVNIIAVEALARWLHPDLFSDLDPEATLAEINQRYLALPLTGRFTVSL</sequence>
<protein>
    <submittedName>
        <fullName evidence="2">Ferrichrome ABC transporter substrate-binding protein</fullName>
    </submittedName>
</protein>